<dbReference type="InterPro" id="IPR036179">
    <property type="entry name" value="Ig-like_dom_sf"/>
</dbReference>
<dbReference type="AlphaFoldDB" id="A0A7L1FBF0"/>
<name>A0A7L1FBF0_SYLBO</name>
<reference evidence="2 3" key="1">
    <citation type="submission" date="2019-09" db="EMBL/GenBank/DDBJ databases">
        <title>Bird 10,000 Genomes (B10K) Project - Family phase.</title>
        <authorList>
            <person name="Zhang G."/>
        </authorList>
    </citation>
    <scope>NUCLEOTIDE SEQUENCE [LARGE SCALE GENOMIC DNA]</scope>
    <source>
        <strain evidence="2">B10K-DU-002-19</strain>
        <tissue evidence="2">Muscle</tissue>
    </source>
</reference>
<dbReference type="SUPFAM" id="SSF48726">
    <property type="entry name" value="Immunoglobulin"/>
    <property type="match status" value="1"/>
</dbReference>
<dbReference type="Proteomes" id="UP000538515">
    <property type="component" value="Unassembled WGS sequence"/>
</dbReference>
<dbReference type="Gene3D" id="2.60.40.10">
    <property type="entry name" value="Immunoglobulins"/>
    <property type="match status" value="1"/>
</dbReference>
<accession>A0A7L1FBF0</accession>
<dbReference type="InterPro" id="IPR007110">
    <property type="entry name" value="Ig-like_dom"/>
</dbReference>
<evidence type="ECO:0000313" key="2">
    <source>
        <dbReference type="EMBL" id="NXM99057.1"/>
    </source>
</evidence>
<protein>
    <submittedName>
        <fullName evidence="2">FCRL1 protein</fullName>
    </submittedName>
</protein>
<feature type="non-terminal residue" evidence="2">
    <location>
        <position position="120"/>
    </location>
</feature>
<dbReference type="EMBL" id="VXBG01008066">
    <property type="protein sequence ID" value="NXM99057.1"/>
    <property type="molecule type" value="Genomic_DNA"/>
</dbReference>
<dbReference type="SMART" id="SM00409">
    <property type="entry name" value="IG"/>
    <property type="match status" value="1"/>
</dbReference>
<comment type="caution">
    <text evidence="2">The sequence shown here is derived from an EMBL/GenBank/DDBJ whole genome shotgun (WGS) entry which is preliminary data.</text>
</comment>
<sequence length="120" mass="12612">LQLNHSGQYCCRGWLNSGVSQEWQESAPVTVTVHGVPLSGASLSAQPPTGQVALGDSMVLSCAVAIGTGPLSFTWHWGGSGALLGADPWQELQHVRDKDGGHYQCRVRDSDSVAATLALN</sequence>
<keyword evidence="3" id="KW-1185">Reference proteome</keyword>
<evidence type="ECO:0000259" key="1">
    <source>
        <dbReference type="PROSITE" id="PS50835"/>
    </source>
</evidence>
<organism evidence="2 3">
    <name type="scientific">Sylvia borin</name>
    <name type="common">Garden warbler</name>
    <dbReference type="NCBI Taxonomy" id="73324"/>
    <lineage>
        <taxon>Eukaryota</taxon>
        <taxon>Metazoa</taxon>
        <taxon>Chordata</taxon>
        <taxon>Craniata</taxon>
        <taxon>Vertebrata</taxon>
        <taxon>Euteleostomi</taxon>
        <taxon>Archelosauria</taxon>
        <taxon>Archosauria</taxon>
        <taxon>Dinosauria</taxon>
        <taxon>Saurischia</taxon>
        <taxon>Theropoda</taxon>
        <taxon>Coelurosauria</taxon>
        <taxon>Aves</taxon>
        <taxon>Neognathae</taxon>
        <taxon>Neoaves</taxon>
        <taxon>Telluraves</taxon>
        <taxon>Australaves</taxon>
        <taxon>Passeriformes</taxon>
        <taxon>Sylvioidea</taxon>
        <taxon>Sylviidae</taxon>
        <taxon>Sylviinae</taxon>
        <taxon>Sylvia</taxon>
    </lineage>
</organism>
<dbReference type="InterPro" id="IPR013783">
    <property type="entry name" value="Ig-like_fold"/>
</dbReference>
<dbReference type="InterPro" id="IPR003599">
    <property type="entry name" value="Ig_sub"/>
</dbReference>
<proteinExistence type="predicted"/>
<dbReference type="PROSITE" id="PS50835">
    <property type="entry name" value="IG_LIKE"/>
    <property type="match status" value="1"/>
</dbReference>
<feature type="domain" description="Ig-like" evidence="1">
    <location>
        <begin position="28"/>
        <end position="118"/>
    </location>
</feature>
<gene>
    <name evidence="2" type="primary">Fcrl1</name>
    <name evidence="2" type="ORF">SYLBOR_R14988</name>
</gene>
<feature type="non-terminal residue" evidence="2">
    <location>
        <position position="1"/>
    </location>
</feature>
<evidence type="ECO:0000313" key="3">
    <source>
        <dbReference type="Proteomes" id="UP000538515"/>
    </source>
</evidence>